<evidence type="ECO:0000256" key="1">
    <source>
        <dbReference type="SAM" id="Phobius"/>
    </source>
</evidence>
<keyword evidence="1" id="KW-0472">Membrane</keyword>
<keyword evidence="1" id="KW-1133">Transmembrane helix</keyword>
<gene>
    <name evidence="2" type="ORF">P4T90_23100</name>
</gene>
<feature type="transmembrane region" description="Helical" evidence="1">
    <location>
        <begin position="20"/>
        <end position="42"/>
    </location>
</feature>
<dbReference type="EMBL" id="JARMAB010000044">
    <property type="protein sequence ID" value="MED1205925.1"/>
    <property type="molecule type" value="Genomic_DNA"/>
</dbReference>
<dbReference type="Proteomes" id="UP001341444">
    <property type="component" value="Unassembled WGS sequence"/>
</dbReference>
<proteinExistence type="predicted"/>
<evidence type="ECO:0000313" key="2">
    <source>
        <dbReference type="EMBL" id="MED1205925.1"/>
    </source>
</evidence>
<comment type="caution">
    <text evidence="2">The sequence shown here is derived from an EMBL/GenBank/DDBJ whole genome shotgun (WGS) entry which is preliminary data.</text>
</comment>
<organism evidence="2 3">
    <name type="scientific">Heyndrickxia acidicola</name>
    <dbReference type="NCBI Taxonomy" id="209389"/>
    <lineage>
        <taxon>Bacteria</taxon>
        <taxon>Bacillati</taxon>
        <taxon>Bacillota</taxon>
        <taxon>Bacilli</taxon>
        <taxon>Bacillales</taxon>
        <taxon>Bacillaceae</taxon>
        <taxon>Heyndrickxia</taxon>
    </lineage>
</organism>
<accession>A0ABU6MN27</accession>
<keyword evidence="3" id="KW-1185">Reference proteome</keyword>
<dbReference type="RefSeq" id="WP_066269860.1">
    <property type="nucleotide sequence ID" value="NZ_JARMAB010000044.1"/>
</dbReference>
<evidence type="ECO:0000313" key="3">
    <source>
        <dbReference type="Proteomes" id="UP001341444"/>
    </source>
</evidence>
<reference evidence="2 3" key="1">
    <citation type="submission" date="2023-03" db="EMBL/GenBank/DDBJ databases">
        <title>Bacillus Genome Sequencing.</title>
        <authorList>
            <person name="Dunlap C."/>
        </authorList>
    </citation>
    <scope>NUCLEOTIDE SEQUENCE [LARGE SCALE GENOMIC DNA]</scope>
    <source>
        <strain evidence="2 3">B-23453</strain>
    </source>
</reference>
<sequence>MLQTFVINLFLFFPKDKTAYIPAFISLSIFTLLAILVFLWIIKVNKKQEEKAVALERKIKNKHY</sequence>
<keyword evidence="1" id="KW-0812">Transmembrane</keyword>
<protein>
    <submittedName>
        <fullName evidence="2">Uncharacterized protein</fullName>
    </submittedName>
</protein>
<name>A0ABU6MN27_9BACI</name>